<dbReference type="EMBL" id="JAKMXF010000033">
    <property type="protein sequence ID" value="KAI6660550.1"/>
    <property type="molecule type" value="Genomic_DNA"/>
</dbReference>
<evidence type="ECO:0000313" key="2">
    <source>
        <dbReference type="Proteomes" id="UP001165289"/>
    </source>
</evidence>
<gene>
    <name evidence="1" type="ORF">LOD99_14134</name>
</gene>
<sequence>MMLTMAAIKLISDSLSSKNDQSLIIPSHLEPLTNAPLFEEGFVSFNLDSVADLYTTSPHVLQFSYTEKGVAYGQQETSSKTIKCEVPLAVQPVTFVLNLTNEPVYRSGVNYAAVVQVSHQSGLKFQLLIPGTRTYDPAGISGDPHCSERVGNACSSAILKVVYVSLVAALKGASIEGINQIFSAFLPINETYHGRIVIMQYMQHQLNSALFQIKEPQDYPDFIKELDLQLTGGREHTKSYLNSATKNSLLQPPRQYYKKVQDKDKDINELLSAADYQRLLQLV</sequence>
<organism evidence="1 2">
    <name type="scientific">Oopsacas minuta</name>
    <dbReference type="NCBI Taxonomy" id="111878"/>
    <lineage>
        <taxon>Eukaryota</taxon>
        <taxon>Metazoa</taxon>
        <taxon>Porifera</taxon>
        <taxon>Hexactinellida</taxon>
        <taxon>Hexasterophora</taxon>
        <taxon>Lyssacinosida</taxon>
        <taxon>Leucopsacidae</taxon>
        <taxon>Oopsacas</taxon>
    </lineage>
</organism>
<accession>A0AAV7KIK9</accession>
<reference evidence="1 2" key="1">
    <citation type="journal article" date="2023" name="BMC Biol.">
        <title>The compact genome of the sponge Oopsacas minuta (Hexactinellida) is lacking key metazoan core genes.</title>
        <authorList>
            <person name="Santini S."/>
            <person name="Schenkelaars Q."/>
            <person name="Jourda C."/>
            <person name="Duchesne M."/>
            <person name="Belahbib H."/>
            <person name="Rocher C."/>
            <person name="Selva M."/>
            <person name="Riesgo A."/>
            <person name="Vervoort M."/>
            <person name="Leys S.P."/>
            <person name="Kodjabachian L."/>
            <person name="Le Bivic A."/>
            <person name="Borchiellini C."/>
            <person name="Claverie J.M."/>
            <person name="Renard E."/>
        </authorList>
    </citation>
    <scope>NUCLEOTIDE SEQUENCE [LARGE SCALE GENOMIC DNA]</scope>
    <source>
        <strain evidence="1">SPO-2</strain>
    </source>
</reference>
<dbReference type="AlphaFoldDB" id="A0AAV7KIK9"/>
<keyword evidence="2" id="KW-1185">Reference proteome</keyword>
<evidence type="ECO:0000313" key="1">
    <source>
        <dbReference type="EMBL" id="KAI6660550.1"/>
    </source>
</evidence>
<comment type="caution">
    <text evidence="1">The sequence shown here is derived from an EMBL/GenBank/DDBJ whole genome shotgun (WGS) entry which is preliminary data.</text>
</comment>
<dbReference type="Proteomes" id="UP001165289">
    <property type="component" value="Unassembled WGS sequence"/>
</dbReference>
<protein>
    <submittedName>
        <fullName evidence="1">Uncharacterized protein</fullName>
    </submittedName>
</protein>
<proteinExistence type="predicted"/>
<name>A0AAV7KIK9_9METZ</name>